<dbReference type="Pfam" id="PF10001">
    <property type="entry name" value="DUF2242"/>
    <property type="match status" value="1"/>
</dbReference>
<comment type="caution">
    <text evidence="2">The sequence shown here is derived from an EMBL/GenBank/DDBJ whole genome shotgun (WGS) entry which is preliminary data.</text>
</comment>
<accession>A0ABU6JGJ7</accession>
<reference evidence="2 3" key="1">
    <citation type="submission" date="2023-10" db="EMBL/GenBank/DDBJ databases">
        <title>Noviherbaspirillum sp. CPCC 100848 genome assembly.</title>
        <authorList>
            <person name="Li X.Y."/>
            <person name="Fang X.M."/>
        </authorList>
    </citation>
    <scope>NUCLEOTIDE SEQUENCE [LARGE SCALE GENOMIC DNA]</scope>
    <source>
        <strain evidence="2 3">CPCC 100848</strain>
    </source>
</reference>
<dbReference type="InterPro" id="IPR018718">
    <property type="entry name" value="DUF2242"/>
</dbReference>
<evidence type="ECO:0000313" key="2">
    <source>
        <dbReference type="EMBL" id="MEC4722322.1"/>
    </source>
</evidence>
<sequence>MMTLINIRRLAVMLIALSCIGLSACSTLPSMQAQVSASGQPEEFLSSAAFTQSFPGTERQTCEAARRALLSQGYVISEANDAAVKGRKYFQPEADVHVQIEFHVTCAPNNQGSNSATAFANAVRDRYTLRRSTNSASLGVGALGSISLPFGSSDDALVKVASETIPAKQFYSQFFDLLERYLDPMEAVASDAEKAD</sequence>
<feature type="chain" id="PRO_5046866502" evidence="1">
    <location>
        <begin position="25"/>
        <end position="196"/>
    </location>
</feature>
<keyword evidence="1" id="KW-0732">Signal</keyword>
<feature type="signal peptide" evidence="1">
    <location>
        <begin position="1"/>
        <end position="24"/>
    </location>
</feature>
<evidence type="ECO:0000313" key="3">
    <source>
        <dbReference type="Proteomes" id="UP001352263"/>
    </source>
</evidence>
<dbReference type="RefSeq" id="WP_326508998.1">
    <property type="nucleotide sequence ID" value="NZ_JAWIIV010000028.1"/>
</dbReference>
<proteinExistence type="predicted"/>
<gene>
    <name evidence="2" type="ORF">RY831_24470</name>
</gene>
<dbReference type="Proteomes" id="UP001352263">
    <property type="component" value="Unassembled WGS sequence"/>
</dbReference>
<evidence type="ECO:0000256" key="1">
    <source>
        <dbReference type="SAM" id="SignalP"/>
    </source>
</evidence>
<organism evidence="2 3">
    <name type="scientific">Noviherbaspirillum album</name>
    <dbReference type="NCBI Taxonomy" id="3080276"/>
    <lineage>
        <taxon>Bacteria</taxon>
        <taxon>Pseudomonadati</taxon>
        <taxon>Pseudomonadota</taxon>
        <taxon>Betaproteobacteria</taxon>
        <taxon>Burkholderiales</taxon>
        <taxon>Oxalobacteraceae</taxon>
        <taxon>Noviherbaspirillum</taxon>
    </lineage>
</organism>
<dbReference type="EMBL" id="JAWIIV010000028">
    <property type="protein sequence ID" value="MEC4722322.1"/>
    <property type="molecule type" value="Genomic_DNA"/>
</dbReference>
<name>A0ABU6JGJ7_9BURK</name>
<protein>
    <submittedName>
        <fullName evidence="2">DUF2242 domain-containing protein</fullName>
    </submittedName>
</protein>
<keyword evidence="3" id="KW-1185">Reference proteome</keyword>